<evidence type="ECO:0000313" key="3">
    <source>
        <dbReference type="Proteomes" id="UP000320672"/>
    </source>
</evidence>
<sequence length="110" mass="12611">MRVENVHWLAEKDRVSKGIQVAASCCTDRDEPGGNKQEQPERKSSTYLSHVPRESSAEEQKAGMVFMPVFFRFYRGSGKDLRQRWPAKVLTMCLWKSAIRPTPKRSPGRS</sequence>
<feature type="compositionally biased region" description="Basic and acidic residues" evidence="1">
    <location>
        <begin position="27"/>
        <end position="44"/>
    </location>
</feature>
<dbReference type="KEGG" id="rml:FF011L_34680"/>
<organism evidence="2 3">
    <name type="scientific">Roseimaritima multifibrata</name>
    <dbReference type="NCBI Taxonomy" id="1930274"/>
    <lineage>
        <taxon>Bacteria</taxon>
        <taxon>Pseudomonadati</taxon>
        <taxon>Planctomycetota</taxon>
        <taxon>Planctomycetia</taxon>
        <taxon>Pirellulales</taxon>
        <taxon>Pirellulaceae</taxon>
        <taxon>Roseimaritima</taxon>
    </lineage>
</organism>
<accession>A0A517MIL3</accession>
<dbReference type="EMBL" id="CP036262">
    <property type="protein sequence ID" value="QDS94688.1"/>
    <property type="molecule type" value="Genomic_DNA"/>
</dbReference>
<dbReference type="AlphaFoldDB" id="A0A517MIL3"/>
<keyword evidence="3" id="KW-1185">Reference proteome</keyword>
<name>A0A517MIL3_9BACT</name>
<protein>
    <submittedName>
        <fullName evidence="2">Uncharacterized protein</fullName>
    </submittedName>
</protein>
<evidence type="ECO:0000313" key="2">
    <source>
        <dbReference type="EMBL" id="QDS94688.1"/>
    </source>
</evidence>
<proteinExistence type="predicted"/>
<feature type="region of interest" description="Disordered" evidence="1">
    <location>
        <begin position="25"/>
        <end position="58"/>
    </location>
</feature>
<evidence type="ECO:0000256" key="1">
    <source>
        <dbReference type="SAM" id="MobiDB-lite"/>
    </source>
</evidence>
<gene>
    <name evidence="2" type="ORF">FF011L_34680</name>
</gene>
<reference evidence="2 3" key="1">
    <citation type="submission" date="2019-02" db="EMBL/GenBank/DDBJ databases">
        <title>Deep-cultivation of Planctomycetes and their phenomic and genomic characterization uncovers novel biology.</title>
        <authorList>
            <person name="Wiegand S."/>
            <person name="Jogler M."/>
            <person name="Boedeker C."/>
            <person name="Pinto D."/>
            <person name="Vollmers J."/>
            <person name="Rivas-Marin E."/>
            <person name="Kohn T."/>
            <person name="Peeters S.H."/>
            <person name="Heuer A."/>
            <person name="Rast P."/>
            <person name="Oberbeckmann S."/>
            <person name="Bunk B."/>
            <person name="Jeske O."/>
            <person name="Meyerdierks A."/>
            <person name="Storesund J.E."/>
            <person name="Kallscheuer N."/>
            <person name="Luecker S."/>
            <person name="Lage O.M."/>
            <person name="Pohl T."/>
            <person name="Merkel B.J."/>
            <person name="Hornburger P."/>
            <person name="Mueller R.-W."/>
            <person name="Bruemmer F."/>
            <person name="Labrenz M."/>
            <person name="Spormann A.M."/>
            <person name="Op den Camp H."/>
            <person name="Overmann J."/>
            <person name="Amann R."/>
            <person name="Jetten M.S.M."/>
            <person name="Mascher T."/>
            <person name="Medema M.H."/>
            <person name="Devos D.P."/>
            <person name="Kaster A.-K."/>
            <person name="Ovreas L."/>
            <person name="Rohde M."/>
            <person name="Galperin M.Y."/>
            <person name="Jogler C."/>
        </authorList>
    </citation>
    <scope>NUCLEOTIDE SEQUENCE [LARGE SCALE GENOMIC DNA]</scope>
    <source>
        <strain evidence="2 3">FF011L</strain>
    </source>
</reference>
<dbReference type="Proteomes" id="UP000320672">
    <property type="component" value="Chromosome"/>
</dbReference>